<accession>A0ABS2UX31</accession>
<dbReference type="Gene3D" id="2.30.110.10">
    <property type="entry name" value="Electron Transport, Fmn-binding Protein, Chain A"/>
    <property type="match status" value="1"/>
</dbReference>
<feature type="region of interest" description="Disordered" evidence="1">
    <location>
        <begin position="282"/>
        <end position="334"/>
    </location>
</feature>
<protein>
    <submittedName>
        <fullName evidence="2">Pyridoxamine 5'-phosphate oxidase family protein</fullName>
    </submittedName>
</protein>
<keyword evidence="3" id="KW-1185">Reference proteome</keyword>
<evidence type="ECO:0000313" key="2">
    <source>
        <dbReference type="EMBL" id="MBM9621573.1"/>
    </source>
</evidence>
<evidence type="ECO:0000313" key="3">
    <source>
        <dbReference type="Proteomes" id="UP000664109"/>
    </source>
</evidence>
<comment type="caution">
    <text evidence="2">The sequence shown here is derived from an EMBL/GenBank/DDBJ whole genome shotgun (WGS) entry which is preliminary data.</text>
</comment>
<dbReference type="InterPro" id="IPR012349">
    <property type="entry name" value="Split_barrel_FMN-bd"/>
</dbReference>
<organism evidence="2 3">
    <name type="scientific">Streptomyces zhihengii</name>
    <dbReference type="NCBI Taxonomy" id="1818004"/>
    <lineage>
        <taxon>Bacteria</taxon>
        <taxon>Bacillati</taxon>
        <taxon>Actinomycetota</taxon>
        <taxon>Actinomycetes</taxon>
        <taxon>Kitasatosporales</taxon>
        <taxon>Streptomycetaceae</taxon>
        <taxon>Streptomyces</taxon>
    </lineage>
</organism>
<reference evidence="2 3" key="1">
    <citation type="journal article" date="2016" name="Arch. Microbiol.">
        <title>Streptomyces zhihengii sp. nov., isolated from rhizospheric soil of Psammosilene tunicoides.</title>
        <authorList>
            <person name="Huang M.J."/>
            <person name="Fei J.J."/>
            <person name="Salam N."/>
            <person name="Kim C.J."/>
            <person name="Hozzein W.N."/>
            <person name="Xiao M."/>
            <person name="Huang H.Q."/>
            <person name="Li W.J."/>
        </authorList>
    </citation>
    <scope>NUCLEOTIDE SEQUENCE [LARGE SCALE GENOMIC DNA]</scope>
    <source>
        <strain evidence="2 3">YIM T102</strain>
    </source>
</reference>
<evidence type="ECO:0000256" key="1">
    <source>
        <dbReference type="SAM" id="MobiDB-lite"/>
    </source>
</evidence>
<dbReference type="PANTHER" id="PTHR42815:SF2">
    <property type="entry name" value="FAD-BINDING, PUTATIVE (AFU_ORTHOLOGUE AFUA_6G07600)-RELATED"/>
    <property type="match status" value="1"/>
</dbReference>
<dbReference type="PANTHER" id="PTHR42815">
    <property type="entry name" value="FAD-BINDING, PUTATIVE (AFU_ORTHOLOGUE AFUA_6G07600)-RELATED"/>
    <property type="match status" value="1"/>
</dbReference>
<dbReference type="SUPFAM" id="SSF50475">
    <property type="entry name" value="FMN-binding split barrel"/>
    <property type="match status" value="1"/>
</dbReference>
<dbReference type="RefSeq" id="WP_205375414.1">
    <property type="nucleotide sequence ID" value="NZ_JAFEJA010000001.1"/>
</dbReference>
<dbReference type="Proteomes" id="UP000664109">
    <property type="component" value="Unassembled WGS sequence"/>
</dbReference>
<sequence length="334" mass="34467">MDLSPGPYHEGSLAVQRRTGALEAAAHVGRSIGSGIKPVAAAFLGLQPMLVLGAADGAGRMWASPLTGRPGFLRATGAHTVSVAAALPEHDPLAGALTRGPVPAGAIVLDPRTRRRMRMGGTVTPSPRGLLLETGRVFANCPKYIQRRELLATGDGTAPPAPPVRSGERLTPGQQAFLRAADTFFVATGTPDGVDASHRGGGPGFLEVASPTELSWRDYPGNAMFLTLGNLARDPRAGLLLLDWSTGTTLQLTGTARTEHTHGGGRTVRFTVTGTLQAEGASPLRWSSPEYSPANPPTGPAAPVTSADEAAVESRGVRGVHTGRTDPARPLGGA</sequence>
<name>A0ABS2UX31_9ACTN</name>
<gene>
    <name evidence="2" type="ORF">JE024_23115</name>
</gene>
<dbReference type="EMBL" id="JAFEJA010000001">
    <property type="protein sequence ID" value="MBM9621573.1"/>
    <property type="molecule type" value="Genomic_DNA"/>
</dbReference>
<proteinExistence type="predicted"/>